<feature type="domain" description="Response regulatory" evidence="2">
    <location>
        <begin position="6"/>
        <end position="134"/>
    </location>
</feature>
<evidence type="ECO:0000259" key="2">
    <source>
        <dbReference type="PROSITE" id="PS50110"/>
    </source>
</evidence>
<keyword evidence="4" id="KW-1185">Reference proteome</keyword>
<accession>B9XJF9</accession>
<evidence type="ECO:0000256" key="1">
    <source>
        <dbReference type="PROSITE-ProRule" id="PRU00169"/>
    </source>
</evidence>
<evidence type="ECO:0000313" key="4">
    <source>
        <dbReference type="Proteomes" id="UP000003688"/>
    </source>
</evidence>
<dbReference type="Gene3D" id="3.40.50.2300">
    <property type="match status" value="1"/>
</dbReference>
<dbReference type="Proteomes" id="UP000003688">
    <property type="component" value="Unassembled WGS sequence"/>
</dbReference>
<dbReference type="InterPro" id="IPR001789">
    <property type="entry name" value="Sig_transdc_resp-reg_receiver"/>
</dbReference>
<proteinExistence type="predicted"/>
<dbReference type="AlphaFoldDB" id="B9XJF9"/>
<dbReference type="PANTHER" id="PTHR44520:SF1">
    <property type="entry name" value="TWO-COMPONENT SYSTEM REGULATORY PROTEIN"/>
    <property type="match status" value="1"/>
</dbReference>
<dbReference type="Pfam" id="PF00072">
    <property type="entry name" value="Response_reg"/>
    <property type="match status" value="1"/>
</dbReference>
<dbReference type="InterPro" id="IPR011006">
    <property type="entry name" value="CheY-like_superfamily"/>
</dbReference>
<sequence>MSRSTVILHVEDDTNDVTLVNLMHRKGKFESELKVVGDGEEAISYLGGMDSFADREKYPFPNLVLLDLKLPKKSGLEVLQWIRSNAATRRLPVIMLTSSNQQDDIRSAYDLGANSYLVKPGELSSLGTLLKVIHEYWLGMNQPAVMESIPVTSS</sequence>
<protein>
    <submittedName>
        <fullName evidence="3">Response regulator receiver protein</fullName>
    </submittedName>
</protein>
<dbReference type="InterPro" id="IPR052893">
    <property type="entry name" value="TCS_response_regulator"/>
</dbReference>
<dbReference type="OrthoDB" id="192140at2"/>
<dbReference type="EMBL" id="ABOX02000021">
    <property type="protein sequence ID" value="EEF60020.1"/>
    <property type="molecule type" value="Genomic_DNA"/>
</dbReference>
<evidence type="ECO:0000313" key="3">
    <source>
        <dbReference type="EMBL" id="EEF60020.1"/>
    </source>
</evidence>
<dbReference type="SUPFAM" id="SSF52172">
    <property type="entry name" value="CheY-like"/>
    <property type="match status" value="1"/>
</dbReference>
<organism evidence="3 4">
    <name type="scientific">Pedosphaera parvula (strain Ellin514)</name>
    <dbReference type="NCBI Taxonomy" id="320771"/>
    <lineage>
        <taxon>Bacteria</taxon>
        <taxon>Pseudomonadati</taxon>
        <taxon>Verrucomicrobiota</taxon>
        <taxon>Pedosphaerae</taxon>
        <taxon>Pedosphaerales</taxon>
        <taxon>Pedosphaeraceae</taxon>
        <taxon>Pedosphaera</taxon>
    </lineage>
</organism>
<dbReference type="PANTHER" id="PTHR44520">
    <property type="entry name" value="RESPONSE REGULATOR RCP1-RELATED"/>
    <property type="match status" value="1"/>
</dbReference>
<reference evidence="3 4" key="1">
    <citation type="journal article" date="2011" name="J. Bacteriol.">
        <title>Genome sequence of 'Pedosphaera parvula' Ellin514, an aerobic Verrucomicrobial isolate from pasture soil.</title>
        <authorList>
            <person name="Kant R."/>
            <person name="van Passel M.W."/>
            <person name="Sangwan P."/>
            <person name="Palva A."/>
            <person name="Lucas S."/>
            <person name="Copeland A."/>
            <person name="Lapidus A."/>
            <person name="Glavina Del Rio T."/>
            <person name="Dalin E."/>
            <person name="Tice H."/>
            <person name="Bruce D."/>
            <person name="Goodwin L."/>
            <person name="Pitluck S."/>
            <person name="Chertkov O."/>
            <person name="Larimer F.W."/>
            <person name="Land M.L."/>
            <person name="Hauser L."/>
            <person name="Brettin T.S."/>
            <person name="Detter J.C."/>
            <person name="Han S."/>
            <person name="de Vos W.M."/>
            <person name="Janssen P.H."/>
            <person name="Smidt H."/>
        </authorList>
    </citation>
    <scope>NUCLEOTIDE SEQUENCE [LARGE SCALE GENOMIC DNA]</scope>
    <source>
        <strain evidence="3 4">Ellin514</strain>
    </source>
</reference>
<dbReference type="STRING" id="320771.Cflav_PD3079"/>
<dbReference type="RefSeq" id="WP_007415952.1">
    <property type="nucleotide sequence ID" value="NZ_ABOX02000021.1"/>
</dbReference>
<gene>
    <name evidence="3" type="ORF">Cflav_PD3079</name>
</gene>
<dbReference type="GO" id="GO:0000160">
    <property type="term" value="P:phosphorelay signal transduction system"/>
    <property type="evidence" value="ECO:0007669"/>
    <property type="project" value="InterPro"/>
</dbReference>
<dbReference type="SMART" id="SM00448">
    <property type="entry name" value="REC"/>
    <property type="match status" value="1"/>
</dbReference>
<dbReference type="CDD" id="cd17557">
    <property type="entry name" value="REC_Rcp-like"/>
    <property type="match status" value="1"/>
</dbReference>
<keyword evidence="1" id="KW-0597">Phosphoprotein</keyword>
<comment type="caution">
    <text evidence="3">The sequence shown here is derived from an EMBL/GenBank/DDBJ whole genome shotgun (WGS) entry which is preliminary data.</text>
</comment>
<feature type="modified residue" description="4-aspartylphosphate" evidence="1">
    <location>
        <position position="67"/>
    </location>
</feature>
<name>B9XJF9_PEDPL</name>
<dbReference type="PROSITE" id="PS50110">
    <property type="entry name" value="RESPONSE_REGULATORY"/>
    <property type="match status" value="1"/>
</dbReference>